<dbReference type="EnsemblMetazoa" id="GAUT022830-RA">
    <property type="protein sequence ID" value="GAUT022830-PA"/>
    <property type="gene ID" value="GAUT022830"/>
</dbReference>
<name>A0A1A9V1I8_GLOAU</name>
<evidence type="ECO:0000313" key="3">
    <source>
        <dbReference type="Proteomes" id="UP000078200"/>
    </source>
</evidence>
<dbReference type="Proteomes" id="UP000078200">
    <property type="component" value="Unassembled WGS sequence"/>
</dbReference>
<evidence type="ECO:0000313" key="2">
    <source>
        <dbReference type="EnsemblMetazoa" id="GAUT022830-PA"/>
    </source>
</evidence>
<dbReference type="GO" id="GO:0045944">
    <property type="term" value="P:positive regulation of transcription by RNA polymerase II"/>
    <property type="evidence" value="ECO:0007669"/>
    <property type="project" value="TreeGrafter"/>
</dbReference>
<dbReference type="PANTHER" id="PTHR46007">
    <property type="entry name" value="MEDIATOR OF RNA POLYMERASE II TRANSCRIPTION SUBUNIT 12"/>
    <property type="match status" value="1"/>
</dbReference>
<organism evidence="2 3">
    <name type="scientific">Glossina austeni</name>
    <name type="common">Savannah tsetse fly</name>
    <dbReference type="NCBI Taxonomy" id="7395"/>
    <lineage>
        <taxon>Eukaryota</taxon>
        <taxon>Metazoa</taxon>
        <taxon>Ecdysozoa</taxon>
        <taxon>Arthropoda</taxon>
        <taxon>Hexapoda</taxon>
        <taxon>Insecta</taxon>
        <taxon>Pterygota</taxon>
        <taxon>Neoptera</taxon>
        <taxon>Endopterygota</taxon>
        <taxon>Diptera</taxon>
        <taxon>Brachycera</taxon>
        <taxon>Muscomorpha</taxon>
        <taxon>Hippoboscoidea</taxon>
        <taxon>Glossinidae</taxon>
        <taxon>Glossina</taxon>
    </lineage>
</organism>
<sequence length="552" mass="61114">MEGFLKKISFSVSIRCPRAVVLVTNAESESKEHVHIKLHMPSVIRKQSHYHHHHQQSKRHYHPQQQQQQQQQYDSYKNYAPAAISSHHLLAAQTLPKQLAFTDDSDGGIEDYTNWYSSSEQEGGDQIIPTHLTQDFVMFPKPTATHETQIITQQFSTGVDNDNVDDNNKSNEIIVTVGKELAHPAFGGGGVGGGGGGGGGGGSDSIIPSNSAAALAAAMRSNKKQQQLLQQILHQQPEIINVASATMPKGNKYRTHQIYVDGTEDTSDDLLTTHGGLEMSSLGGDDDALTVDDIGSQVLYTGGRHTYKFPQFLHSSRLRKRSKYKNPIKSQRLRTTQILTGAYPSLTRLKLRNQNYDKHLHQQQQQQQQQKDFNLPSTSLGQDSYVGTGHALRAASLNLHDHSAAVDLSDESENLSSEETINSKSNAFNYRDLYSTHTTPIAQSLPLKSPFRSSSLTSATLAPSTYHPSFTSYTSSGGTQTSPYQWLQQQHYGHLPKTSINTIPLSSATVTSIASHQQQPSEVSNFSVNSQTSRHKKSKNRLKNKRNRLVIR</sequence>
<dbReference type="AlphaFoldDB" id="A0A1A9V1I8"/>
<keyword evidence="3" id="KW-1185">Reference proteome</keyword>
<feature type="region of interest" description="Disordered" evidence="1">
    <location>
        <begin position="46"/>
        <end position="75"/>
    </location>
</feature>
<reference evidence="2" key="1">
    <citation type="submission" date="2020-05" db="UniProtKB">
        <authorList>
            <consortium name="EnsemblMetazoa"/>
        </authorList>
    </citation>
    <scope>IDENTIFICATION</scope>
    <source>
        <strain evidence="2">TTRI</strain>
    </source>
</reference>
<dbReference type="GO" id="GO:0016592">
    <property type="term" value="C:mediator complex"/>
    <property type="evidence" value="ECO:0007669"/>
    <property type="project" value="TreeGrafter"/>
</dbReference>
<protein>
    <submittedName>
        <fullName evidence="2">Uncharacterized protein</fullName>
    </submittedName>
</protein>
<proteinExistence type="predicted"/>
<feature type="compositionally biased region" description="Basic residues" evidence="1">
    <location>
        <begin position="533"/>
        <end position="552"/>
    </location>
</feature>
<dbReference type="GO" id="GO:0003713">
    <property type="term" value="F:transcription coactivator activity"/>
    <property type="evidence" value="ECO:0007669"/>
    <property type="project" value="TreeGrafter"/>
</dbReference>
<feature type="compositionally biased region" description="Polar residues" evidence="1">
    <location>
        <begin position="371"/>
        <end position="380"/>
    </location>
</feature>
<feature type="compositionally biased region" description="Basic residues" evidence="1">
    <location>
        <begin position="46"/>
        <end position="62"/>
    </location>
</feature>
<accession>A0A1A9V1I8</accession>
<dbReference type="InterPro" id="IPR051647">
    <property type="entry name" value="Mediator_comp_sub12"/>
</dbReference>
<dbReference type="PANTHER" id="PTHR46007:SF8">
    <property type="entry name" value="C2H2-TYPE DOMAIN-CONTAINING PROTEIN"/>
    <property type="match status" value="1"/>
</dbReference>
<feature type="region of interest" description="Disordered" evidence="1">
    <location>
        <begin position="516"/>
        <end position="552"/>
    </location>
</feature>
<evidence type="ECO:0000256" key="1">
    <source>
        <dbReference type="SAM" id="MobiDB-lite"/>
    </source>
</evidence>
<feature type="region of interest" description="Disordered" evidence="1">
    <location>
        <begin position="357"/>
        <end position="380"/>
    </location>
</feature>
<dbReference type="VEuPathDB" id="VectorBase:GAUT022830"/>
<feature type="compositionally biased region" description="Polar residues" evidence="1">
    <location>
        <begin position="516"/>
        <end position="532"/>
    </location>
</feature>